<protein>
    <submittedName>
        <fullName evidence="1">HAD family hydrolase</fullName>
        <ecNumber evidence="1">3.-.-.-</ecNumber>
        <ecNumber evidence="1">3.1.3.-</ecNumber>
    </submittedName>
</protein>
<gene>
    <name evidence="1" type="ORF">ACFQ41_12230</name>
</gene>
<dbReference type="NCBIfam" id="TIGR01484">
    <property type="entry name" value="HAD-SF-IIB"/>
    <property type="match status" value="1"/>
</dbReference>
<dbReference type="EC" id="3.1.3.-" evidence="1"/>
<dbReference type="InterPro" id="IPR036412">
    <property type="entry name" value="HAD-like_sf"/>
</dbReference>
<dbReference type="Proteomes" id="UP001597199">
    <property type="component" value="Unassembled WGS sequence"/>
</dbReference>
<dbReference type="PANTHER" id="PTHR10000:SF8">
    <property type="entry name" value="HAD SUPERFAMILY HYDROLASE-LIKE, TYPE 3"/>
    <property type="match status" value="1"/>
</dbReference>
<dbReference type="InterPro" id="IPR006379">
    <property type="entry name" value="HAD-SF_hydro_IIB"/>
</dbReference>
<evidence type="ECO:0000313" key="2">
    <source>
        <dbReference type="Proteomes" id="UP001597199"/>
    </source>
</evidence>
<dbReference type="SFLD" id="SFLDS00003">
    <property type="entry name" value="Haloacid_Dehalogenase"/>
    <property type="match status" value="1"/>
</dbReference>
<dbReference type="SFLD" id="SFLDG01140">
    <property type="entry name" value="C2.B:_Phosphomannomutase_and_P"/>
    <property type="match status" value="1"/>
</dbReference>
<reference evidence="2" key="1">
    <citation type="journal article" date="2019" name="Int. J. Syst. Evol. Microbiol.">
        <title>The Global Catalogue of Microorganisms (GCM) 10K type strain sequencing project: providing services to taxonomists for standard genome sequencing and annotation.</title>
        <authorList>
            <consortium name="The Broad Institute Genomics Platform"/>
            <consortium name="The Broad Institute Genome Sequencing Center for Infectious Disease"/>
            <person name="Wu L."/>
            <person name="Ma J."/>
        </authorList>
    </citation>
    <scope>NUCLEOTIDE SEQUENCE [LARGE SCALE GENOMIC DNA]</scope>
    <source>
        <strain evidence="2">CCM 9110</strain>
    </source>
</reference>
<dbReference type="EC" id="3.-.-.-" evidence="1"/>
<dbReference type="PANTHER" id="PTHR10000">
    <property type="entry name" value="PHOSPHOSERINE PHOSPHATASE"/>
    <property type="match status" value="1"/>
</dbReference>
<dbReference type="Gene3D" id="3.30.1240.10">
    <property type="match status" value="1"/>
</dbReference>
<accession>A0ABW4BJ26</accession>
<keyword evidence="1" id="KW-0378">Hydrolase</keyword>
<dbReference type="PROSITE" id="PS01229">
    <property type="entry name" value="COF_2"/>
    <property type="match status" value="1"/>
</dbReference>
<dbReference type="NCBIfam" id="TIGR00099">
    <property type="entry name" value="Cof-subfamily"/>
    <property type="match status" value="1"/>
</dbReference>
<dbReference type="InterPro" id="IPR000150">
    <property type="entry name" value="Cof"/>
</dbReference>
<dbReference type="RefSeq" id="WP_204118419.1">
    <property type="nucleotide sequence ID" value="NZ_BOLV01000004.1"/>
</dbReference>
<comment type="caution">
    <text evidence="1">The sequence shown here is derived from an EMBL/GenBank/DDBJ whole genome shotgun (WGS) entry which is preliminary data.</text>
</comment>
<dbReference type="InterPro" id="IPR023214">
    <property type="entry name" value="HAD_sf"/>
</dbReference>
<dbReference type="EMBL" id="JBHTOA010000048">
    <property type="protein sequence ID" value="MFD1400076.1"/>
    <property type="molecule type" value="Genomic_DNA"/>
</dbReference>
<sequence length="269" mass="29403">MIKWVFTDMDGTLLDDEGRVTPANAALIAQSRLPLTLVSARSPREMVEAIDVLQLTGPQIAFNGGMIFEPTATGKRILTETAMASDTAQAIIGAVLAKFPSTSVSYYDGEDWYAERMDENIEGEIRVSRLHPTIQPYQEVFATGERHILKIMLINFDEAVMAKMLAFFAEADYPGVSAQHSGSAWLEITSQDAKKSRGIAYLMAKENLKREETAAFGDGGNDLPMLNMVGVPIVMGNAAPEIKQVGKFITKPNTENGVGYGMVTYLNQN</sequence>
<evidence type="ECO:0000313" key="1">
    <source>
        <dbReference type="EMBL" id="MFD1400076.1"/>
    </source>
</evidence>
<name>A0ABW4BJ26_9LACO</name>
<dbReference type="Gene3D" id="3.40.50.1000">
    <property type="entry name" value="HAD superfamily/HAD-like"/>
    <property type="match status" value="1"/>
</dbReference>
<keyword evidence="2" id="KW-1185">Reference proteome</keyword>
<proteinExistence type="predicted"/>
<dbReference type="GO" id="GO:0016787">
    <property type="term" value="F:hydrolase activity"/>
    <property type="evidence" value="ECO:0007669"/>
    <property type="project" value="UniProtKB-KW"/>
</dbReference>
<dbReference type="Pfam" id="PF08282">
    <property type="entry name" value="Hydrolase_3"/>
    <property type="match status" value="1"/>
</dbReference>
<dbReference type="SUPFAM" id="SSF56784">
    <property type="entry name" value="HAD-like"/>
    <property type="match status" value="1"/>
</dbReference>
<organism evidence="1 2">
    <name type="scientific">Lacticaseibacillus suilingensis</name>
    <dbReference type="NCBI Taxonomy" id="2799577"/>
    <lineage>
        <taxon>Bacteria</taxon>
        <taxon>Bacillati</taxon>
        <taxon>Bacillota</taxon>
        <taxon>Bacilli</taxon>
        <taxon>Lactobacillales</taxon>
        <taxon>Lactobacillaceae</taxon>
        <taxon>Lacticaseibacillus</taxon>
    </lineage>
</organism>